<protein>
    <recommendedName>
        <fullName evidence="8">RRM domain-containing protein</fullName>
    </recommendedName>
</protein>
<dbReference type="Pfam" id="PF00076">
    <property type="entry name" value="RRM_1"/>
    <property type="match status" value="1"/>
</dbReference>
<dbReference type="Gene3D" id="2.60.120.650">
    <property type="entry name" value="Cupin"/>
    <property type="match status" value="1"/>
</dbReference>
<dbReference type="InterPro" id="IPR000504">
    <property type="entry name" value="RRM_dom"/>
</dbReference>
<accession>A0A818W8F5</accession>
<evidence type="ECO:0000256" key="3">
    <source>
        <dbReference type="PROSITE-ProRule" id="PRU00176"/>
    </source>
</evidence>
<evidence type="ECO:0008006" key="8">
    <source>
        <dbReference type="Google" id="ProtNLM"/>
    </source>
</evidence>
<dbReference type="InterPro" id="IPR003347">
    <property type="entry name" value="JmjC_dom"/>
</dbReference>
<dbReference type="InterPro" id="IPR035979">
    <property type="entry name" value="RBD_domain_sf"/>
</dbReference>
<feature type="domain" description="JmjC" evidence="5">
    <location>
        <begin position="124"/>
        <end position="283"/>
    </location>
</feature>
<evidence type="ECO:0000259" key="4">
    <source>
        <dbReference type="PROSITE" id="PS50102"/>
    </source>
</evidence>
<dbReference type="Pfam" id="PF02373">
    <property type="entry name" value="JmjC"/>
    <property type="match status" value="1"/>
</dbReference>
<reference evidence="6" key="1">
    <citation type="submission" date="2021-02" db="EMBL/GenBank/DDBJ databases">
        <authorList>
            <person name="Nowell W R."/>
        </authorList>
    </citation>
    <scope>NUCLEOTIDE SEQUENCE</scope>
</reference>
<dbReference type="SMART" id="SM00558">
    <property type="entry name" value="JmjC"/>
    <property type="match status" value="1"/>
</dbReference>
<dbReference type="PROSITE" id="PS50102">
    <property type="entry name" value="RRM"/>
    <property type="match status" value="1"/>
</dbReference>
<evidence type="ECO:0000259" key="5">
    <source>
        <dbReference type="PROSITE" id="PS51184"/>
    </source>
</evidence>
<organism evidence="6 7">
    <name type="scientific">Adineta steineri</name>
    <dbReference type="NCBI Taxonomy" id="433720"/>
    <lineage>
        <taxon>Eukaryota</taxon>
        <taxon>Metazoa</taxon>
        <taxon>Spiralia</taxon>
        <taxon>Gnathifera</taxon>
        <taxon>Rotifera</taxon>
        <taxon>Eurotatoria</taxon>
        <taxon>Bdelloidea</taxon>
        <taxon>Adinetida</taxon>
        <taxon>Adinetidae</taxon>
        <taxon>Adineta</taxon>
    </lineage>
</organism>
<proteinExistence type="predicted"/>
<keyword evidence="1" id="KW-0677">Repeat</keyword>
<evidence type="ECO:0000256" key="2">
    <source>
        <dbReference type="ARBA" id="ARBA00022884"/>
    </source>
</evidence>
<dbReference type="PANTHER" id="PTHR24012">
    <property type="entry name" value="RNA BINDING PROTEIN"/>
    <property type="match status" value="1"/>
</dbReference>
<dbReference type="GO" id="GO:0003723">
    <property type="term" value="F:RNA binding"/>
    <property type="evidence" value="ECO:0007669"/>
    <property type="project" value="UniProtKB-UniRule"/>
</dbReference>
<dbReference type="SMART" id="SM00360">
    <property type="entry name" value="RRM"/>
    <property type="match status" value="2"/>
</dbReference>
<dbReference type="AlphaFoldDB" id="A0A818W8F5"/>
<evidence type="ECO:0000313" key="6">
    <source>
        <dbReference type="EMBL" id="CAF3720799.1"/>
    </source>
</evidence>
<dbReference type="SUPFAM" id="SSF54928">
    <property type="entry name" value="RNA-binding domain, RBD"/>
    <property type="match status" value="1"/>
</dbReference>
<evidence type="ECO:0000313" key="7">
    <source>
        <dbReference type="Proteomes" id="UP000663881"/>
    </source>
</evidence>
<dbReference type="EMBL" id="CAJOAY010000710">
    <property type="protein sequence ID" value="CAF3720799.1"/>
    <property type="molecule type" value="Genomic_DNA"/>
</dbReference>
<feature type="domain" description="RRM" evidence="4">
    <location>
        <begin position="595"/>
        <end position="683"/>
    </location>
</feature>
<dbReference type="SUPFAM" id="SSF51197">
    <property type="entry name" value="Clavaminate synthase-like"/>
    <property type="match status" value="1"/>
</dbReference>
<dbReference type="PROSITE" id="PS51184">
    <property type="entry name" value="JMJC"/>
    <property type="match status" value="1"/>
</dbReference>
<dbReference type="Proteomes" id="UP000663881">
    <property type="component" value="Unassembled WGS sequence"/>
</dbReference>
<dbReference type="CDD" id="cd00590">
    <property type="entry name" value="RRM_SF"/>
    <property type="match status" value="1"/>
</dbReference>
<keyword evidence="2 3" id="KW-0694">RNA-binding</keyword>
<sequence>MSNFAPIIEINPFDLENLIEFIFKHEKILKEFGGIKIQLNFECQLALKKYYTPPICSTTQIITKISKDQPIYSVEKKENVNKYFPQRFPITNEQIFWSSLKDTQKKMTQSSVSRIENQTLFCKKSSKNTFSIHSIPKQSVLQLGGNKVLDHIVSCLTRSSGPGGIYPLSNNEQELFSLVYHHQGGPRHWLIIPAYQREYLRKIVNEENPLVCLEHGQLLIDPLFLDKHHIKYHKLIQRPNEFVILSAGILSQSFTEDSSWSESIPFALPSWIQQGYAFPSRSHSQCDLHLFASSIPMHLNLLENEFILKYLDTSTNQQNLSTDQNINHSLINQNVMEDVDTTVIKHEPLSSLLIVPPMYSSFLIQDEEDNSQEEIGIDRNNTTNEASFLTTSTESNLDQHFSELSPIYRNQSSQIATLMETTQICGDIETSSEQRSSFENLMDTTDSISMMTWSTPTKQEDLIDRVGEYQGNILKSSPSSSTNTITSNIFVKNNIKKRKINPIEKREKTLIVTGLREDINKTDLYDHFLGSAKVTIKQCQSSSLKYAFVVYKTREQAKSNFLRPINYIRLGSECLVKYAGDTSFLSGDCRYYNKQTIVITNIPENVSEDDLRHLFPNSRISNYVPARTVRRKPISTENSGKTKTLSGYAFLTYDTVQHAINAVEHAQQYHIYGRQLCVSLYSRENRL</sequence>
<gene>
    <name evidence="6" type="ORF">OKA104_LOCUS13837</name>
</gene>
<dbReference type="Gene3D" id="3.30.70.330">
    <property type="match status" value="2"/>
</dbReference>
<comment type="caution">
    <text evidence="6">The sequence shown here is derived from an EMBL/GenBank/DDBJ whole genome shotgun (WGS) entry which is preliminary data.</text>
</comment>
<name>A0A818W8F5_9BILA</name>
<evidence type="ECO:0000256" key="1">
    <source>
        <dbReference type="ARBA" id="ARBA00022737"/>
    </source>
</evidence>
<dbReference type="InterPro" id="IPR012677">
    <property type="entry name" value="Nucleotide-bd_a/b_plait_sf"/>
</dbReference>